<dbReference type="InterPro" id="IPR036909">
    <property type="entry name" value="Cyt_c-like_dom_sf"/>
</dbReference>
<feature type="binding site" description="covalent" evidence="8">
    <location>
        <position position="245"/>
    </location>
    <ligand>
        <name>heme c</name>
        <dbReference type="ChEBI" id="CHEBI:61717"/>
        <label>2</label>
    </ligand>
</feature>
<evidence type="ECO:0000313" key="12">
    <source>
        <dbReference type="EMBL" id="ACB34126.1"/>
    </source>
</evidence>
<dbReference type="RefSeq" id="WP_012346887.1">
    <property type="nucleotide sequence ID" value="NC_010524.1"/>
</dbReference>
<feature type="binding site" description="axial binding residue" evidence="9">
    <location>
        <position position="246"/>
    </location>
    <ligand>
        <name>heme c</name>
        <dbReference type="ChEBI" id="CHEBI:61717"/>
        <label>2</label>
    </ligand>
    <ligandPart>
        <name>Fe</name>
        <dbReference type="ChEBI" id="CHEBI:18248"/>
    </ligandPart>
</feature>
<feature type="binding site" description="axial binding residue" evidence="9">
    <location>
        <position position="91"/>
    </location>
    <ligand>
        <name>heme c</name>
        <dbReference type="ChEBI" id="CHEBI:61717"/>
        <label>1</label>
    </ligand>
    <ligandPart>
        <name>Fe</name>
        <dbReference type="ChEBI" id="CHEBI:18248"/>
    </ligandPart>
</feature>
<dbReference type="GO" id="GO:0042597">
    <property type="term" value="C:periplasmic space"/>
    <property type="evidence" value="ECO:0007669"/>
    <property type="project" value="UniProtKB-SubCell"/>
</dbReference>
<dbReference type="eggNOG" id="COG1858">
    <property type="taxonomic scope" value="Bacteria"/>
</dbReference>
<keyword evidence="2 8" id="KW-0349">Heme</keyword>
<dbReference type="InterPro" id="IPR009056">
    <property type="entry name" value="Cyt_c-like_dom"/>
</dbReference>
<evidence type="ECO:0000256" key="2">
    <source>
        <dbReference type="ARBA" id="ARBA00022617"/>
    </source>
</evidence>
<dbReference type="OrthoDB" id="9805202at2"/>
<dbReference type="PANTHER" id="PTHR30600">
    <property type="entry name" value="CYTOCHROME C PEROXIDASE-RELATED"/>
    <property type="match status" value="1"/>
</dbReference>
<dbReference type="AlphaFoldDB" id="B1XZZ9"/>
<feature type="binding site" description="covalent" evidence="8">
    <location>
        <position position="242"/>
    </location>
    <ligand>
        <name>heme c</name>
        <dbReference type="ChEBI" id="CHEBI:61717"/>
        <label>2</label>
    </ligand>
</feature>
<dbReference type="PIRSF" id="PIRSF000294">
    <property type="entry name" value="Cytochrome-c_peroxidase"/>
    <property type="match status" value="1"/>
</dbReference>
<gene>
    <name evidence="12" type="ordered locus">Lcho_1859</name>
</gene>
<feature type="signal peptide" evidence="10">
    <location>
        <begin position="1"/>
        <end position="23"/>
    </location>
</feature>
<keyword evidence="13" id="KW-1185">Reference proteome</keyword>
<evidence type="ECO:0000259" key="11">
    <source>
        <dbReference type="PROSITE" id="PS51007"/>
    </source>
</evidence>
<evidence type="ECO:0000256" key="3">
    <source>
        <dbReference type="ARBA" id="ARBA00022723"/>
    </source>
</evidence>
<dbReference type="GO" id="GO:0004130">
    <property type="term" value="F:cytochrome-c peroxidase activity"/>
    <property type="evidence" value="ECO:0007669"/>
    <property type="project" value="TreeGrafter"/>
</dbReference>
<organism evidence="12 13">
    <name type="scientific">Leptothrix cholodnii (strain ATCC 51168 / LMG 8142 / SP-6)</name>
    <name type="common">Leptothrix discophora (strain SP-6)</name>
    <dbReference type="NCBI Taxonomy" id="395495"/>
    <lineage>
        <taxon>Bacteria</taxon>
        <taxon>Pseudomonadati</taxon>
        <taxon>Pseudomonadota</taxon>
        <taxon>Betaproteobacteria</taxon>
        <taxon>Burkholderiales</taxon>
        <taxon>Sphaerotilaceae</taxon>
        <taxon>Leptothrix</taxon>
    </lineage>
</organism>
<dbReference type="PROSITE" id="PS51007">
    <property type="entry name" value="CYTC"/>
    <property type="match status" value="1"/>
</dbReference>
<dbReference type="NCBIfam" id="TIGR04039">
    <property type="entry name" value="MXAN_0977_Heme2"/>
    <property type="match status" value="1"/>
</dbReference>
<evidence type="ECO:0000256" key="8">
    <source>
        <dbReference type="PIRSR" id="PIRSR000294-1"/>
    </source>
</evidence>
<protein>
    <submittedName>
        <fullName evidence="12">Di-haem cytochrome c peroxidase</fullName>
    </submittedName>
</protein>
<keyword evidence="4 10" id="KW-0732">Signal</keyword>
<evidence type="ECO:0000256" key="10">
    <source>
        <dbReference type="SAM" id="SignalP"/>
    </source>
</evidence>
<evidence type="ECO:0000313" key="13">
    <source>
        <dbReference type="Proteomes" id="UP000001693"/>
    </source>
</evidence>
<keyword evidence="6" id="KW-0560">Oxidoreductase</keyword>
<dbReference type="InterPro" id="IPR026259">
    <property type="entry name" value="MauG/Cytc_peroxidase"/>
</dbReference>
<sequence precursor="true">MSRGSVKSRVRLAGLALLGAALAACGGGGTQVTETGLSNSEGWTFAVPADFPAPRDSADNPTTAARVELGRFLFYERRLSGNGTQSCGSCHLQDKAFTDGLTTAVGSTGESHPRNSQSLVNVIYNATLTWANPTLVTLETQMLTPLFGTRPVEMGVNDANKFEVLARISGSSAPDYGRLFAAAFPGQPGALNWDNVIRAIASFQRSMISADSRYDRARQNRATLSDAEQRGQTLFFGEQAECFHCHGSFNFNEQVIYNGLRQVETPFRNTGLYNIGGSGAFPFPNQGLFSFTEAAPDMGKFRAPSLRNIAVTAPYMHDGTMATLEEVLDFYAAGGRVIADGPLAGDGRANPFKDGLIARINLSAQDKADLIAFLRTLTDERLLGDPALSDPFVSTPAR</sequence>
<feature type="binding site" description="covalent" evidence="8">
    <location>
        <position position="90"/>
    </location>
    <ligand>
        <name>heme c</name>
        <dbReference type="ChEBI" id="CHEBI:61717"/>
        <label>1</label>
    </ligand>
</feature>
<keyword evidence="5" id="KW-0574">Periplasm</keyword>
<dbReference type="HOGENOM" id="CLU_034652_3_1_4"/>
<keyword evidence="12" id="KW-0575">Peroxidase</keyword>
<name>B1XZZ9_LEPCP</name>
<dbReference type="InterPro" id="IPR051395">
    <property type="entry name" value="Cytochrome_c_Peroxidase/MauG"/>
</dbReference>
<feature type="binding site" description="covalent" evidence="8">
    <location>
        <position position="87"/>
    </location>
    <ligand>
        <name>heme c</name>
        <dbReference type="ChEBI" id="CHEBI:61717"/>
        <label>1</label>
    </ligand>
</feature>
<dbReference type="EMBL" id="CP001013">
    <property type="protein sequence ID" value="ACB34126.1"/>
    <property type="molecule type" value="Genomic_DNA"/>
</dbReference>
<dbReference type="Gene3D" id="1.10.760.10">
    <property type="entry name" value="Cytochrome c-like domain"/>
    <property type="match status" value="2"/>
</dbReference>
<dbReference type="InterPro" id="IPR004852">
    <property type="entry name" value="Di-haem_cyt_c_peroxidsae"/>
</dbReference>
<evidence type="ECO:0000256" key="6">
    <source>
        <dbReference type="ARBA" id="ARBA00023002"/>
    </source>
</evidence>
<dbReference type="Pfam" id="PF03150">
    <property type="entry name" value="CCP_MauG"/>
    <property type="match status" value="1"/>
</dbReference>
<keyword evidence="3 9" id="KW-0479">Metal-binding</keyword>
<dbReference type="SUPFAM" id="SSF46626">
    <property type="entry name" value="Cytochrome c"/>
    <property type="match status" value="2"/>
</dbReference>
<evidence type="ECO:0000256" key="1">
    <source>
        <dbReference type="ARBA" id="ARBA00004418"/>
    </source>
</evidence>
<keyword evidence="7 9" id="KW-0408">Iron</keyword>
<dbReference type="Proteomes" id="UP000001693">
    <property type="component" value="Chromosome"/>
</dbReference>
<dbReference type="KEGG" id="lch:Lcho_1859"/>
<evidence type="ECO:0000256" key="9">
    <source>
        <dbReference type="PIRSR" id="PIRSR000294-2"/>
    </source>
</evidence>
<dbReference type="GO" id="GO:0009055">
    <property type="term" value="F:electron transfer activity"/>
    <property type="evidence" value="ECO:0007669"/>
    <property type="project" value="InterPro"/>
</dbReference>
<dbReference type="PANTHER" id="PTHR30600:SF14">
    <property type="entry name" value="CYTOCHROME C PEROXIDASE"/>
    <property type="match status" value="1"/>
</dbReference>
<comment type="subcellular location">
    <subcellularLocation>
        <location evidence="1">Periplasm</location>
    </subcellularLocation>
</comment>
<dbReference type="GO" id="GO:0046872">
    <property type="term" value="F:metal ion binding"/>
    <property type="evidence" value="ECO:0007669"/>
    <property type="project" value="UniProtKB-KW"/>
</dbReference>
<comment type="cofactor">
    <cofactor evidence="8">
        <name>heme</name>
        <dbReference type="ChEBI" id="CHEBI:30413"/>
    </cofactor>
    <text evidence="8">Binds 2 heme groups.</text>
</comment>
<accession>B1XZZ9</accession>
<dbReference type="InterPro" id="IPR023929">
    <property type="entry name" value="MbnH-like"/>
</dbReference>
<evidence type="ECO:0000256" key="4">
    <source>
        <dbReference type="ARBA" id="ARBA00022729"/>
    </source>
</evidence>
<feature type="chain" id="PRO_5002770399" evidence="10">
    <location>
        <begin position="24"/>
        <end position="398"/>
    </location>
</feature>
<dbReference type="STRING" id="395495.Lcho_1859"/>
<evidence type="ECO:0000256" key="5">
    <source>
        <dbReference type="ARBA" id="ARBA00022764"/>
    </source>
</evidence>
<dbReference type="PROSITE" id="PS51257">
    <property type="entry name" value="PROKAR_LIPOPROTEIN"/>
    <property type="match status" value="1"/>
</dbReference>
<proteinExistence type="predicted"/>
<feature type="domain" description="Cytochrome c" evidence="11">
    <location>
        <begin position="226"/>
        <end position="378"/>
    </location>
</feature>
<evidence type="ECO:0000256" key="7">
    <source>
        <dbReference type="ARBA" id="ARBA00023004"/>
    </source>
</evidence>
<reference evidence="12 13" key="1">
    <citation type="submission" date="2008-03" db="EMBL/GenBank/DDBJ databases">
        <title>Complete sequence of Leptothrix cholodnii SP-6.</title>
        <authorList>
            <consortium name="US DOE Joint Genome Institute"/>
            <person name="Copeland A."/>
            <person name="Lucas S."/>
            <person name="Lapidus A."/>
            <person name="Glavina del Rio T."/>
            <person name="Dalin E."/>
            <person name="Tice H."/>
            <person name="Bruce D."/>
            <person name="Goodwin L."/>
            <person name="Pitluck S."/>
            <person name="Chertkov O."/>
            <person name="Brettin T."/>
            <person name="Detter J.C."/>
            <person name="Han C."/>
            <person name="Kuske C.R."/>
            <person name="Schmutz J."/>
            <person name="Larimer F."/>
            <person name="Land M."/>
            <person name="Hauser L."/>
            <person name="Kyrpides N."/>
            <person name="Lykidis A."/>
            <person name="Emerson D."/>
            <person name="Richardson P."/>
        </authorList>
    </citation>
    <scope>NUCLEOTIDE SEQUENCE [LARGE SCALE GENOMIC DNA]</scope>
    <source>
        <strain evidence="13">ATCC 51168 / LMG 8142 / SP-6</strain>
    </source>
</reference>
<dbReference type="GO" id="GO:0020037">
    <property type="term" value="F:heme binding"/>
    <property type="evidence" value="ECO:0007669"/>
    <property type="project" value="InterPro"/>
</dbReference>
<comment type="PTM">
    <text evidence="8">Binds 2 heme groups per subunit.</text>
</comment>